<accession>A0A4U3AB56</accession>
<dbReference type="Gene3D" id="1.10.10.10">
    <property type="entry name" value="Winged helix-like DNA-binding domain superfamily/Winged helix DNA-binding domain"/>
    <property type="match status" value="1"/>
</dbReference>
<comment type="caution">
    <text evidence="1">The sequence shown here is derived from an EMBL/GenBank/DDBJ whole genome shotgun (WGS) entry which is preliminary data.</text>
</comment>
<reference evidence="1 2" key="1">
    <citation type="journal article" date="2019" name="Environ. Microbiol.">
        <title>An active ?-lactamase is a part of an orchestrated cell wall stress resistance network of Bacillus subtilis and related rhizosphere species.</title>
        <authorList>
            <person name="Bucher T."/>
            <person name="Keren-Paz A."/>
            <person name="Hausser J."/>
            <person name="Olender T."/>
            <person name="Cytryn E."/>
            <person name="Kolodkin-Gal I."/>
        </authorList>
    </citation>
    <scope>NUCLEOTIDE SEQUENCE [LARGE SCALE GENOMIC DNA]</scope>
    <source>
        <strain evidence="1 2">I5</strain>
    </source>
</reference>
<gene>
    <name evidence="1" type="ORF">FC699_30640</name>
</gene>
<dbReference type="EMBL" id="SZON01002609">
    <property type="protein sequence ID" value="TKI85424.1"/>
    <property type="molecule type" value="Genomic_DNA"/>
</dbReference>
<protein>
    <submittedName>
        <fullName evidence="1">Winged helix-turn-helix domain-containing protein</fullName>
    </submittedName>
</protein>
<dbReference type="AlphaFoldDB" id="A0A4U3AB56"/>
<proteinExistence type="predicted"/>
<dbReference type="InterPro" id="IPR036388">
    <property type="entry name" value="WH-like_DNA-bd_sf"/>
</dbReference>
<evidence type="ECO:0000313" key="2">
    <source>
        <dbReference type="Proteomes" id="UP000305222"/>
    </source>
</evidence>
<organism evidence="1 2">
    <name type="scientific">Bacillus wiedmannii</name>
    <dbReference type="NCBI Taxonomy" id="1890302"/>
    <lineage>
        <taxon>Bacteria</taxon>
        <taxon>Bacillati</taxon>
        <taxon>Bacillota</taxon>
        <taxon>Bacilli</taxon>
        <taxon>Bacillales</taxon>
        <taxon>Bacillaceae</taxon>
        <taxon>Bacillus</taxon>
        <taxon>Bacillus cereus group</taxon>
    </lineage>
</organism>
<evidence type="ECO:0000313" key="1">
    <source>
        <dbReference type="EMBL" id="TKI85424.1"/>
    </source>
</evidence>
<name>A0A4U3AB56_9BACI</name>
<sequence>MMQQRIDQLTTVSPKERLHRLQEWFTLYLGDIPIYEILTQTEIGQLIGIRRETVNRLLREQIKNEVK</sequence>
<dbReference type="SUPFAM" id="SSF46785">
    <property type="entry name" value="Winged helix' DNA-binding domain"/>
    <property type="match status" value="1"/>
</dbReference>
<dbReference type="InterPro" id="IPR036390">
    <property type="entry name" value="WH_DNA-bd_sf"/>
</dbReference>
<feature type="non-terminal residue" evidence="1">
    <location>
        <position position="1"/>
    </location>
</feature>
<dbReference type="Proteomes" id="UP000305222">
    <property type="component" value="Unassembled WGS sequence"/>
</dbReference>
<feature type="non-terminal residue" evidence="1">
    <location>
        <position position="67"/>
    </location>
</feature>